<comment type="caution">
    <text evidence="3">The sequence shown here is derived from an EMBL/GenBank/DDBJ whole genome shotgun (WGS) entry which is preliminary data.</text>
</comment>
<dbReference type="AlphaFoldDB" id="A0A0V1K873"/>
<dbReference type="EMBL" id="JYDV01000010">
    <property type="protein sequence ID" value="KRZ43411.1"/>
    <property type="molecule type" value="Genomic_DNA"/>
</dbReference>
<dbReference type="Proteomes" id="UP000054805">
    <property type="component" value="Unassembled WGS sequence"/>
</dbReference>
<evidence type="ECO:0000313" key="2">
    <source>
        <dbReference type="EMBL" id="KRZ31076.1"/>
    </source>
</evidence>
<dbReference type="Proteomes" id="UP000054632">
    <property type="component" value="Unassembled WGS sequence"/>
</dbReference>
<dbReference type="Proteomes" id="UP000054826">
    <property type="component" value="Unassembled WGS sequence"/>
</dbReference>
<reference evidence="4 5" key="1">
    <citation type="submission" date="2015-01" db="EMBL/GenBank/DDBJ databases">
        <title>Evolution of Trichinella species and genotypes.</title>
        <authorList>
            <person name="Korhonen P.K."/>
            <person name="Edoardo P."/>
            <person name="Giuseppe L.R."/>
            <person name="Gasser R.B."/>
        </authorList>
    </citation>
    <scope>NUCLEOTIDE SEQUENCE [LARGE SCALE GENOMIC DNA]</scope>
    <source>
        <strain evidence="1">ISS13</strain>
        <strain evidence="3">ISS176</strain>
        <strain evidence="2">ISS588</strain>
    </source>
</reference>
<sequence length="60" mass="6955">MLELERERKILSGMSGLIRRHSHALTVGMRSSYQDKTSIRNVSEKKCFVDYNTLFHILAS</sequence>
<name>A0A0V1K873_TRIPS</name>
<evidence type="ECO:0000313" key="6">
    <source>
        <dbReference type="Proteomes" id="UP000054826"/>
    </source>
</evidence>
<proteinExistence type="predicted"/>
<evidence type="ECO:0000313" key="5">
    <source>
        <dbReference type="Proteomes" id="UP000054805"/>
    </source>
</evidence>
<organism evidence="3 6">
    <name type="scientific">Trichinella pseudospiralis</name>
    <name type="common">Parasitic roundworm</name>
    <dbReference type="NCBI Taxonomy" id="6337"/>
    <lineage>
        <taxon>Eukaryota</taxon>
        <taxon>Metazoa</taxon>
        <taxon>Ecdysozoa</taxon>
        <taxon>Nematoda</taxon>
        <taxon>Enoplea</taxon>
        <taxon>Dorylaimia</taxon>
        <taxon>Trichinellida</taxon>
        <taxon>Trichinellidae</taxon>
        <taxon>Trichinella</taxon>
    </lineage>
</organism>
<keyword evidence="5" id="KW-1185">Reference proteome</keyword>
<accession>A0A0V1K873</accession>
<evidence type="ECO:0000313" key="1">
    <source>
        <dbReference type="EMBL" id="KRY75177.1"/>
    </source>
</evidence>
<evidence type="ECO:0000313" key="4">
    <source>
        <dbReference type="Proteomes" id="UP000054632"/>
    </source>
</evidence>
<evidence type="ECO:0000313" key="3">
    <source>
        <dbReference type="EMBL" id="KRZ43411.1"/>
    </source>
</evidence>
<dbReference type="EMBL" id="JYDS01000028">
    <property type="protein sequence ID" value="KRZ31076.1"/>
    <property type="molecule type" value="Genomic_DNA"/>
</dbReference>
<gene>
    <name evidence="1" type="ORF">T4A_10822</name>
    <name evidence="2" type="ORF">T4B_2097</name>
    <name evidence="3" type="ORF">T4C_5711</name>
</gene>
<dbReference type="EMBL" id="JYDR01000020">
    <property type="protein sequence ID" value="KRY75177.1"/>
    <property type="molecule type" value="Genomic_DNA"/>
</dbReference>
<protein>
    <submittedName>
        <fullName evidence="3">Uncharacterized protein</fullName>
    </submittedName>
</protein>